<dbReference type="EMBL" id="ML119054">
    <property type="protein sequence ID" value="ROT38984.1"/>
    <property type="molecule type" value="Genomic_DNA"/>
</dbReference>
<keyword evidence="3" id="KW-1185">Reference proteome</keyword>
<dbReference type="PANTHER" id="PTHR14659:SF1">
    <property type="entry name" value="ALPHA- AND GAMMA-ADAPTIN-BINDING PROTEIN P34"/>
    <property type="match status" value="1"/>
</dbReference>
<dbReference type="InterPro" id="IPR019341">
    <property type="entry name" value="Alpha/Gamma-adaptin-bd_p34"/>
</dbReference>
<reference evidence="2 3" key="1">
    <citation type="journal article" date="2018" name="Mol. Ecol.">
        <title>The obligate alkalophilic soda-lake fungus Sodiomyces alkalinus has shifted to a protein diet.</title>
        <authorList>
            <person name="Grum-Grzhimaylo A.A."/>
            <person name="Falkoski D.L."/>
            <person name="van den Heuvel J."/>
            <person name="Valero-Jimenez C.A."/>
            <person name="Min B."/>
            <person name="Choi I.G."/>
            <person name="Lipzen A."/>
            <person name="Daum C.G."/>
            <person name="Aanen D.K."/>
            <person name="Tsang A."/>
            <person name="Henrissat B."/>
            <person name="Bilanenko E.N."/>
            <person name="de Vries R.P."/>
            <person name="van Kan J.A.L."/>
            <person name="Grigoriev I.V."/>
            <person name="Debets A.J.M."/>
        </authorList>
    </citation>
    <scope>NUCLEOTIDE SEQUENCE [LARGE SCALE GENOMIC DNA]</scope>
    <source>
        <strain evidence="2 3">F11</strain>
    </source>
</reference>
<evidence type="ECO:0000313" key="2">
    <source>
        <dbReference type="EMBL" id="ROT38984.1"/>
    </source>
</evidence>
<organism evidence="2 3">
    <name type="scientific">Sodiomyces alkalinus (strain CBS 110278 / VKM F-3762 / F11)</name>
    <name type="common">Alkaliphilic filamentous fungus</name>
    <dbReference type="NCBI Taxonomy" id="1314773"/>
    <lineage>
        <taxon>Eukaryota</taxon>
        <taxon>Fungi</taxon>
        <taxon>Dikarya</taxon>
        <taxon>Ascomycota</taxon>
        <taxon>Pezizomycotina</taxon>
        <taxon>Sordariomycetes</taxon>
        <taxon>Hypocreomycetidae</taxon>
        <taxon>Glomerellales</taxon>
        <taxon>Plectosphaerellaceae</taxon>
        <taxon>Sodiomyces</taxon>
    </lineage>
</organism>
<feature type="compositionally biased region" description="Acidic residues" evidence="1">
    <location>
        <begin position="213"/>
        <end position="223"/>
    </location>
</feature>
<feature type="compositionally biased region" description="Basic and acidic residues" evidence="1">
    <location>
        <begin position="322"/>
        <end position="335"/>
    </location>
</feature>
<protein>
    <recommendedName>
        <fullName evidence="4">Alpha and gamma adaptin binding protein p34</fullName>
    </recommendedName>
</protein>
<dbReference type="Gene3D" id="3.40.50.11960">
    <property type="match status" value="1"/>
</dbReference>
<feature type="region of interest" description="Disordered" evidence="1">
    <location>
        <begin position="269"/>
        <end position="335"/>
    </location>
</feature>
<gene>
    <name evidence="2" type="ORF">SODALDRAFT_332426</name>
</gene>
<feature type="region of interest" description="Disordered" evidence="1">
    <location>
        <begin position="91"/>
        <end position="117"/>
    </location>
</feature>
<accession>A0A3N2PWW9</accession>
<evidence type="ECO:0000256" key="1">
    <source>
        <dbReference type="SAM" id="MobiDB-lite"/>
    </source>
</evidence>
<dbReference type="GeneID" id="39580182"/>
<dbReference type="Pfam" id="PF10199">
    <property type="entry name" value="Adaptin_binding"/>
    <property type="match status" value="1"/>
</dbReference>
<dbReference type="PANTHER" id="PTHR14659">
    <property type="entry name" value="ALPHA- AND GAMMA-ADAPTIN-BINDING PROTEIN P34"/>
    <property type="match status" value="1"/>
</dbReference>
<dbReference type="AlphaFoldDB" id="A0A3N2PWW9"/>
<feature type="region of interest" description="Disordered" evidence="1">
    <location>
        <begin position="1"/>
        <end position="31"/>
    </location>
</feature>
<feature type="compositionally biased region" description="Acidic residues" evidence="1">
    <location>
        <begin position="240"/>
        <end position="251"/>
    </location>
</feature>
<proteinExistence type="predicted"/>
<dbReference type="Proteomes" id="UP000272025">
    <property type="component" value="Unassembled WGS sequence"/>
</dbReference>
<feature type="compositionally biased region" description="Basic and acidic residues" evidence="1">
    <location>
        <begin position="277"/>
        <end position="289"/>
    </location>
</feature>
<dbReference type="OrthoDB" id="10261384at2759"/>
<sequence length="381" mass="41013">MHPHHRHTTDLTGSHPEPTSSTSAGPSLAGTTHPLHLKTAYYTATVPVWLDLIPDEDPADWASAFLAPEAKEVLDVLGGIAVVFPISPPALPATDSTTASRTEQNDEQEDRSSSTHRLLRQVGRVVREGLGGWQWDGVGLAIGVAGGGTGTDLDHEKIAATWEEVCAEAGLELVLIRGHESDQGRNEFGEKMGIPRVLEALESNDWAQGPSAEDMEDMEDEPGETSARATKTKPGHGGGDNDDDDEFDPESLDFGFDKADFQGLKKAIWGLESEDDHENHPPGGSHRDIASPLVREPPAAAAATSSTKDEETVGAKTGDATKANKEDERPEETVVDEAREVENIEAMMRKLQAVRDMSAGLPEDQKRRMAAKAVAEVMKEL</sequence>
<dbReference type="STRING" id="1314773.A0A3N2PWW9"/>
<feature type="compositionally biased region" description="Low complexity" evidence="1">
    <location>
        <begin position="297"/>
        <end position="306"/>
    </location>
</feature>
<name>A0A3N2PWW9_SODAK</name>
<feature type="region of interest" description="Disordered" evidence="1">
    <location>
        <begin position="206"/>
        <end position="256"/>
    </location>
</feature>
<evidence type="ECO:0000313" key="3">
    <source>
        <dbReference type="Proteomes" id="UP000272025"/>
    </source>
</evidence>
<evidence type="ECO:0008006" key="4">
    <source>
        <dbReference type="Google" id="ProtNLM"/>
    </source>
</evidence>
<dbReference type="RefSeq" id="XP_028466790.1">
    <property type="nucleotide sequence ID" value="XM_028611704.1"/>
</dbReference>